<accession>A0A3N5B0L9</accession>
<proteinExistence type="predicted"/>
<comment type="caution">
    <text evidence="7">The sequence shown here is derived from an EMBL/GenBank/DDBJ whole genome shotgun (WGS) entry which is preliminary data.</text>
</comment>
<dbReference type="PANTHER" id="PTHR30250:SF24">
    <property type="entry name" value="STAGE V SPORULATION PROTEIN B"/>
    <property type="match status" value="1"/>
</dbReference>
<dbReference type="EMBL" id="RKRE01000003">
    <property type="protein sequence ID" value="RPF43008.1"/>
    <property type="molecule type" value="Genomic_DNA"/>
</dbReference>
<feature type="transmembrane region" description="Helical" evidence="6">
    <location>
        <begin position="228"/>
        <end position="249"/>
    </location>
</feature>
<organism evidence="7 8">
    <name type="scientific">Thermodesulfitimonas autotrophica</name>
    <dbReference type="NCBI Taxonomy" id="1894989"/>
    <lineage>
        <taxon>Bacteria</taxon>
        <taxon>Bacillati</taxon>
        <taxon>Bacillota</taxon>
        <taxon>Clostridia</taxon>
        <taxon>Thermoanaerobacterales</taxon>
        <taxon>Thermoanaerobacteraceae</taxon>
        <taxon>Thermodesulfitimonas</taxon>
    </lineage>
</organism>
<gene>
    <name evidence="7" type="ORF">EDD75_2127</name>
</gene>
<protein>
    <submittedName>
        <fullName evidence="7">Stage V sporulation protein B</fullName>
    </submittedName>
</protein>
<dbReference type="PANTHER" id="PTHR30250">
    <property type="entry name" value="PST FAMILY PREDICTED COLANIC ACID TRANSPORTER"/>
    <property type="match status" value="1"/>
</dbReference>
<feature type="transmembrane region" description="Helical" evidence="6">
    <location>
        <begin position="319"/>
        <end position="340"/>
    </location>
</feature>
<evidence type="ECO:0000256" key="2">
    <source>
        <dbReference type="ARBA" id="ARBA00022475"/>
    </source>
</evidence>
<feature type="transmembrane region" description="Helical" evidence="6">
    <location>
        <begin position="39"/>
        <end position="65"/>
    </location>
</feature>
<evidence type="ECO:0000313" key="7">
    <source>
        <dbReference type="EMBL" id="RPF43008.1"/>
    </source>
</evidence>
<dbReference type="AlphaFoldDB" id="A0A3N5B0L9"/>
<feature type="transmembrane region" description="Helical" evidence="6">
    <location>
        <begin position="283"/>
        <end position="307"/>
    </location>
</feature>
<dbReference type="Pfam" id="PF01943">
    <property type="entry name" value="Polysacc_synt"/>
    <property type="match status" value="1"/>
</dbReference>
<keyword evidence="3 6" id="KW-0812">Transmembrane</keyword>
<feature type="transmembrane region" description="Helical" evidence="6">
    <location>
        <begin position="118"/>
        <end position="139"/>
    </location>
</feature>
<evidence type="ECO:0000256" key="1">
    <source>
        <dbReference type="ARBA" id="ARBA00004651"/>
    </source>
</evidence>
<dbReference type="InterPro" id="IPR002797">
    <property type="entry name" value="Polysacc_synth"/>
</dbReference>
<dbReference type="CDD" id="cd13124">
    <property type="entry name" value="MATE_SpoVB_like"/>
    <property type="match status" value="1"/>
</dbReference>
<dbReference type="Proteomes" id="UP000282654">
    <property type="component" value="Unassembled WGS sequence"/>
</dbReference>
<name>A0A3N5B0L9_9THEO</name>
<dbReference type="InterPro" id="IPR050833">
    <property type="entry name" value="Poly_Biosynth_Transport"/>
</dbReference>
<feature type="transmembrane region" description="Helical" evidence="6">
    <location>
        <begin position="413"/>
        <end position="434"/>
    </location>
</feature>
<feature type="transmembrane region" description="Helical" evidence="6">
    <location>
        <begin position="160"/>
        <end position="180"/>
    </location>
</feature>
<dbReference type="OrthoDB" id="9775950at2"/>
<dbReference type="InterPro" id="IPR014249">
    <property type="entry name" value="Spore_V_B"/>
</dbReference>
<evidence type="ECO:0000313" key="8">
    <source>
        <dbReference type="Proteomes" id="UP000282654"/>
    </source>
</evidence>
<evidence type="ECO:0000256" key="4">
    <source>
        <dbReference type="ARBA" id="ARBA00022989"/>
    </source>
</evidence>
<dbReference type="PIRSF" id="PIRSF038958">
    <property type="entry name" value="PG_synth_SpoVB"/>
    <property type="match status" value="1"/>
</dbReference>
<keyword evidence="4 6" id="KW-1133">Transmembrane helix</keyword>
<sequence length="521" mass="54941">MRQSLLTGTLVLTGASLVNRVLGFVYQVFLIRLIRTEGIGLFTMIYPLYVLALVIASLGIPVAIAKLVADAVTRHDFGAVGRLLRLSLACTVMASLLVTVTGIATAKVLTGKIVSNPATYLPFVSLLPGVFIVSVCSVFRGFFQGLQYMTPTATSQMLEQLVRVVAGLTLASILLPYGVVAAACGASLGVVCGEGAGFLLMLGYFFWSRGLVAAGRRGPFFDLALGRELFALALPVTLMRLVSTGFLALEAVLIPHRLLATGLTTREATSIYGQFAGIAETLLYTPGIITVSLATALVPAIAEALAARRGDLLSSRVNNALRLTVLTGLPSAAVLFLLPGELCHFIFGYREAGAILQVLAFGAPFLYLQQTTTGILQGLGRPLVPFRNLVVASIFKLTGIYFLTGLPEYGIRGAAAAVVVGFAVMSILNLVDLWQLTGCTPAVGEVILKPLVATLPAAVVLKWGSTFFASRGAGPLLSLAAELLLVGTVYVAGLILTGALRRDDCARLFAIFGKIFTAIKR</sequence>
<feature type="transmembrane region" description="Helical" evidence="6">
    <location>
        <begin position="86"/>
        <end position="106"/>
    </location>
</feature>
<feature type="transmembrane region" description="Helical" evidence="6">
    <location>
        <begin position="352"/>
        <end position="368"/>
    </location>
</feature>
<evidence type="ECO:0000256" key="5">
    <source>
        <dbReference type="ARBA" id="ARBA00023136"/>
    </source>
</evidence>
<reference evidence="7 8" key="1">
    <citation type="submission" date="2018-11" db="EMBL/GenBank/DDBJ databases">
        <title>Genomic Encyclopedia of Type Strains, Phase IV (KMG-IV): sequencing the most valuable type-strain genomes for metagenomic binning, comparative biology and taxonomic classification.</title>
        <authorList>
            <person name="Goeker M."/>
        </authorList>
    </citation>
    <scope>NUCLEOTIDE SEQUENCE [LARGE SCALE GENOMIC DNA]</scope>
    <source>
        <strain evidence="7 8">DSM 102936</strain>
    </source>
</reference>
<evidence type="ECO:0000256" key="6">
    <source>
        <dbReference type="SAM" id="Phobius"/>
    </source>
</evidence>
<feature type="transmembrane region" description="Helical" evidence="6">
    <location>
        <begin position="476"/>
        <end position="500"/>
    </location>
</feature>
<dbReference type="GO" id="GO:0005886">
    <property type="term" value="C:plasma membrane"/>
    <property type="evidence" value="ECO:0007669"/>
    <property type="project" value="UniProtKB-SubCell"/>
</dbReference>
<evidence type="ECO:0000256" key="3">
    <source>
        <dbReference type="ARBA" id="ARBA00022692"/>
    </source>
</evidence>
<keyword evidence="5 6" id="KW-0472">Membrane</keyword>
<feature type="transmembrane region" description="Helical" evidence="6">
    <location>
        <begin position="446"/>
        <end position="464"/>
    </location>
</feature>
<comment type="subcellular location">
    <subcellularLocation>
        <location evidence="1">Cell membrane</location>
        <topology evidence="1">Multi-pass membrane protein</topology>
    </subcellularLocation>
</comment>
<dbReference type="NCBIfam" id="TIGR02900">
    <property type="entry name" value="spore_V_B"/>
    <property type="match status" value="1"/>
</dbReference>
<feature type="transmembrane region" description="Helical" evidence="6">
    <location>
        <begin position="186"/>
        <end position="207"/>
    </location>
</feature>
<keyword evidence="2" id="KW-1003">Cell membrane</keyword>
<keyword evidence="8" id="KW-1185">Reference proteome</keyword>
<dbReference type="InterPro" id="IPR024923">
    <property type="entry name" value="PG_synth_SpoVB"/>
</dbReference>
<dbReference type="RefSeq" id="WP_123931807.1">
    <property type="nucleotide sequence ID" value="NZ_RKRE01000003.1"/>
</dbReference>
<feature type="transmembrane region" description="Helical" evidence="6">
    <location>
        <begin position="389"/>
        <end position="407"/>
    </location>
</feature>